<dbReference type="GO" id="GO:0006357">
    <property type="term" value="P:regulation of transcription by RNA polymerase II"/>
    <property type="evidence" value="ECO:0007669"/>
    <property type="project" value="InterPro"/>
</dbReference>
<dbReference type="PANTHER" id="PTHR13208:SF2">
    <property type="entry name" value="MEDIATOR OF RNA POLYMERASE II TRANSCRIPTION SUBUNIT 4"/>
    <property type="match status" value="1"/>
</dbReference>
<dbReference type="AlphaFoldDB" id="A0A151Z502"/>
<keyword evidence="4 6" id="KW-0804">Transcription</keyword>
<dbReference type="Pfam" id="PF10018">
    <property type="entry name" value="Med4"/>
    <property type="match status" value="1"/>
</dbReference>
<gene>
    <name evidence="6" type="primary">MED4</name>
    <name evidence="8" type="ORF">DLAC_10239</name>
</gene>
<dbReference type="GO" id="GO:0070847">
    <property type="term" value="C:core mediator complex"/>
    <property type="evidence" value="ECO:0007669"/>
    <property type="project" value="TreeGrafter"/>
</dbReference>
<comment type="subcellular location">
    <subcellularLocation>
        <location evidence="1 6">Nucleus</location>
    </subcellularLocation>
</comment>
<comment type="caution">
    <text evidence="8">The sequence shown here is derived from an EMBL/GenBank/DDBJ whole genome shotgun (WGS) entry which is preliminary data.</text>
</comment>
<dbReference type="FunCoup" id="A0A151Z502">
    <property type="interactions" value="7"/>
</dbReference>
<accession>A0A151Z502</accession>
<evidence type="ECO:0000256" key="1">
    <source>
        <dbReference type="ARBA" id="ARBA00004123"/>
    </source>
</evidence>
<evidence type="ECO:0000256" key="2">
    <source>
        <dbReference type="ARBA" id="ARBA00009626"/>
    </source>
</evidence>
<organism evidence="8 9">
    <name type="scientific">Tieghemostelium lacteum</name>
    <name type="common">Slime mold</name>
    <name type="synonym">Dictyostelium lacteum</name>
    <dbReference type="NCBI Taxonomy" id="361077"/>
    <lineage>
        <taxon>Eukaryota</taxon>
        <taxon>Amoebozoa</taxon>
        <taxon>Evosea</taxon>
        <taxon>Eumycetozoa</taxon>
        <taxon>Dictyostelia</taxon>
        <taxon>Dictyosteliales</taxon>
        <taxon>Raperosteliaceae</taxon>
        <taxon>Tieghemostelium</taxon>
    </lineage>
</organism>
<dbReference type="Proteomes" id="UP000076078">
    <property type="component" value="Unassembled WGS sequence"/>
</dbReference>
<dbReference type="InParanoid" id="A0A151Z502"/>
<sequence length="322" mass="36895">MIPLQHKKKSLKEILISNLTDFNRTSHLLFESFHSLAIPNQQQQQKQQQNQQKIDQPQQNVNPLQFMNLLIESDKNLQNSLKQLEKHQKYQNEIVSVQKEIEEKDKLIATLASNLKSIESFLENAILQDTSEGNANTTSATNGILVTKKEQIEQQKSLGTERNEVTPNELISYAHKISGTTSAPFGYQPNTPLMTLYKPPAPQDDMMRASTLFRKLPVNILKYYGLEESDITTPINTMSPVLQAQQLEQQSQIDQQQQMDVDEQQQLQQQQQQIITPPLNQPMMNQPFASLDLDLNSDLESSDQDDDDDEEDKSSDEEVDWE</sequence>
<dbReference type="OrthoDB" id="20913at2759"/>
<keyword evidence="6" id="KW-0010">Activator</keyword>
<dbReference type="GO" id="GO:0003712">
    <property type="term" value="F:transcription coregulator activity"/>
    <property type="evidence" value="ECO:0007669"/>
    <property type="project" value="InterPro"/>
</dbReference>
<comment type="function">
    <text evidence="6">Component of the Mediator complex, a coactivator involved in the regulated transcription of nearly all RNA polymerase II-dependent genes. Mediator functions as a bridge to convey information from gene-specific regulatory proteins to the basal RNA polymerase II transcription machinery. Mediator is recruited to promoters by direct interactions with regulatory proteins and serves as a scaffold for the assembly of a functional preinitiation complex with RNA polymerase II and the general transcription factors.</text>
</comment>
<reference evidence="8 9" key="1">
    <citation type="submission" date="2015-12" db="EMBL/GenBank/DDBJ databases">
        <title>Dictyostelia acquired genes for synthesis and detection of signals that induce cell-type specialization by lateral gene transfer from prokaryotes.</title>
        <authorList>
            <person name="Gloeckner G."/>
            <person name="Schaap P."/>
        </authorList>
    </citation>
    <scope>NUCLEOTIDE SEQUENCE [LARGE SCALE GENOMIC DNA]</scope>
    <source>
        <strain evidence="8 9">TK</strain>
    </source>
</reference>
<dbReference type="PANTHER" id="PTHR13208">
    <property type="entry name" value="MEDIATOR OF RNA POLYMERASE II TRANSCRIPTION SUBUNIT 4"/>
    <property type="match status" value="1"/>
</dbReference>
<dbReference type="GO" id="GO:0016592">
    <property type="term" value="C:mediator complex"/>
    <property type="evidence" value="ECO:0007669"/>
    <property type="project" value="InterPro"/>
</dbReference>
<dbReference type="OMA" id="YAHKISG"/>
<keyword evidence="3 6" id="KW-0805">Transcription regulation</keyword>
<feature type="region of interest" description="Disordered" evidence="7">
    <location>
        <begin position="279"/>
        <end position="322"/>
    </location>
</feature>
<dbReference type="EMBL" id="LODT01000042">
    <property type="protein sequence ID" value="KYQ89018.1"/>
    <property type="molecule type" value="Genomic_DNA"/>
</dbReference>
<proteinExistence type="inferred from homology"/>
<keyword evidence="9" id="KW-1185">Reference proteome</keyword>
<evidence type="ECO:0000313" key="9">
    <source>
        <dbReference type="Proteomes" id="UP000076078"/>
    </source>
</evidence>
<evidence type="ECO:0000256" key="5">
    <source>
        <dbReference type="ARBA" id="ARBA00023242"/>
    </source>
</evidence>
<keyword evidence="5 6" id="KW-0539">Nucleus</keyword>
<feature type="compositionally biased region" description="Acidic residues" evidence="7">
    <location>
        <begin position="295"/>
        <end position="322"/>
    </location>
</feature>
<protein>
    <recommendedName>
        <fullName evidence="6">Mediator of RNA polymerase II transcription subunit 4</fullName>
    </recommendedName>
    <alternativeName>
        <fullName evidence="6">Mediator complex subunit 4</fullName>
    </alternativeName>
</protein>
<evidence type="ECO:0000256" key="4">
    <source>
        <dbReference type="ARBA" id="ARBA00023163"/>
    </source>
</evidence>
<name>A0A151Z502_TIELA</name>
<evidence type="ECO:0000256" key="7">
    <source>
        <dbReference type="SAM" id="MobiDB-lite"/>
    </source>
</evidence>
<evidence type="ECO:0000256" key="6">
    <source>
        <dbReference type="RuleBase" id="RU364141"/>
    </source>
</evidence>
<dbReference type="STRING" id="361077.A0A151Z502"/>
<comment type="similarity">
    <text evidence="2 6">Belongs to the Mediator complex subunit 4 family.</text>
</comment>
<dbReference type="InterPro" id="IPR019258">
    <property type="entry name" value="Mediator_Med4"/>
</dbReference>
<evidence type="ECO:0000313" key="8">
    <source>
        <dbReference type="EMBL" id="KYQ89018.1"/>
    </source>
</evidence>
<comment type="subunit">
    <text evidence="6">Component of the Mediator complex.</text>
</comment>
<evidence type="ECO:0000256" key="3">
    <source>
        <dbReference type="ARBA" id="ARBA00023015"/>
    </source>
</evidence>